<evidence type="ECO:0000313" key="7">
    <source>
        <dbReference type="Proteomes" id="UP000223709"/>
    </source>
</evidence>
<keyword evidence="1" id="KW-0547">Nucleotide-binding</keyword>
<dbReference type="PANTHER" id="PTHR30448:SF0">
    <property type="entry name" value="RNASE ADAPTER PROTEIN RAPZ"/>
    <property type="match status" value="1"/>
</dbReference>
<dbReference type="GO" id="GO:0005525">
    <property type="term" value="F:GTP binding"/>
    <property type="evidence" value="ECO:0007669"/>
    <property type="project" value="UniProtKB-UniRule"/>
</dbReference>
<evidence type="ECO:0000259" key="4">
    <source>
        <dbReference type="Pfam" id="PF03668"/>
    </source>
</evidence>
<feature type="domain" description="RapZ-like N-terminal" evidence="4">
    <location>
        <begin position="1"/>
        <end position="158"/>
    </location>
</feature>
<feature type="domain" description="RapZ C-terminal" evidence="5">
    <location>
        <begin position="166"/>
        <end position="285"/>
    </location>
</feature>
<protein>
    <submittedName>
        <fullName evidence="6">RNase adapter RapZ</fullName>
    </submittedName>
</protein>
<dbReference type="Pfam" id="PF03668">
    <property type="entry name" value="RapZ-like_N"/>
    <property type="match status" value="1"/>
</dbReference>
<dbReference type="GO" id="GO:0005524">
    <property type="term" value="F:ATP binding"/>
    <property type="evidence" value="ECO:0007669"/>
    <property type="project" value="UniProtKB-UniRule"/>
</dbReference>
<accession>A0A2A7AKV4</accession>
<dbReference type="InterPro" id="IPR053930">
    <property type="entry name" value="RapZ-like_N"/>
</dbReference>
<dbReference type="PIRSF" id="PIRSF005052">
    <property type="entry name" value="P-loopkin"/>
    <property type="match status" value="1"/>
</dbReference>
<keyword evidence="3" id="KW-0342">GTP-binding</keyword>
<evidence type="ECO:0000256" key="3">
    <source>
        <dbReference type="ARBA" id="ARBA00023134"/>
    </source>
</evidence>
<dbReference type="NCBIfam" id="NF003828">
    <property type="entry name" value="PRK05416.1"/>
    <property type="match status" value="1"/>
</dbReference>
<evidence type="ECO:0000259" key="5">
    <source>
        <dbReference type="Pfam" id="PF22740"/>
    </source>
</evidence>
<evidence type="ECO:0000256" key="1">
    <source>
        <dbReference type="ARBA" id="ARBA00022741"/>
    </source>
</evidence>
<dbReference type="PANTHER" id="PTHR30448">
    <property type="entry name" value="RNASE ADAPTER PROTEIN RAPZ"/>
    <property type="match status" value="1"/>
</dbReference>
<dbReference type="SUPFAM" id="SSF52540">
    <property type="entry name" value="P-loop containing nucleoside triphosphate hydrolases"/>
    <property type="match status" value="1"/>
</dbReference>
<dbReference type="KEGG" id="fpra:CG447_01125"/>
<organism evidence="6 7">
    <name type="scientific">Faecalibacterium prausnitzii</name>
    <dbReference type="NCBI Taxonomy" id="853"/>
    <lineage>
        <taxon>Bacteria</taxon>
        <taxon>Bacillati</taxon>
        <taxon>Bacillota</taxon>
        <taxon>Clostridia</taxon>
        <taxon>Eubacteriales</taxon>
        <taxon>Oscillospiraceae</taxon>
        <taxon>Faecalibacterium</taxon>
    </lineage>
</organism>
<reference evidence="6 7" key="1">
    <citation type="submission" date="2017-10" db="EMBL/GenBank/DDBJ databases">
        <title>Complete Genome Sequence of Faecalibacterium prausnitzii isolated from the gut of healthy adult Indian.</title>
        <authorList>
            <person name="Bag S."/>
            <person name="Ghosh T.S."/>
            <person name="Das B."/>
        </authorList>
    </citation>
    <scope>NUCLEOTIDE SEQUENCE [LARGE SCALE GENOMIC DNA]</scope>
    <source>
        <strain evidence="6 7">Indica</strain>
    </source>
</reference>
<keyword evidence="2" id="KW-0067">ATP-binding</keyword>
<dbReference type="HAMAP" id="MF_00636">
    <property type="entry name" value="RapZ_like"/>
    <property type="match status" value="1"/>
</dbReference>
<evidence type="ECO:0000256" key="2">
    <source>
        <dbReference type="ARBA" id="ARBA00022840"/>
    </source>
</evidence>
<sequence length="287" mass="32189">MDLLIVSGLSGAGKSVAMNALEDIGFFCIDNVPAELLPSITAFSKAGDNQLKRVALSMDVRGCHTSEQIEQALHQLDEQGIEYEILFIDAPDDVLMRRYSETRRRHPISIAEGISTREALAKERQILQPFRERADYTINTEFLSTAQNKERICNLFAPDGGAKAAMRLTVMSFGFKFGIPEDANLVLDVRCLPNPFYIPELKHKTGLDEEVVDFVMGHPEAKELLRRYESFLEYALPLYVKEGKSQLTIAVGCTGGKHRSITFARKIAEYCKQLGYQTGIQHRDAAR</sequence>
<dbReference type="AlphaFoldDB" id="A0A2A7AKV4"/>
<dbReference type="Proteomes" id="UP000223709">
    <property type="component" value="Chromosome"/>
</dbReference>
<dbReference type="InterPro" id="IPR005337">
    <property type="entry name" value="RapZ-like"/>
</dbReference>
<name>A0A2A7AKV4_9FIRM</name>
<dbReference type="InterPro" id="IPR053931">
    <property type="entry name" value="RapZ_C"/>
</dbReference>
<proteinExistence type="inferred from homology"/>
<dbReference type="GeneID" id="90660231"/>
<gene>
    <name evidence="6" type="ORF">CRH10_00985</name>
</gene>
<dbReference type="EMBL" id="CP023819">
    <property type="protein sequence ID" value="ATL88988.1"/>
    <property type="molecule type" value="Genomic_DNA"/>
</dbReference>
<dbReference type="InterPro" id="IPR027417">
    <property type="entry name" value="P-loop_NTPase"/>
</dbReference>
<dbReference type="Pfam" id="PF22740">
    <property type="entry name" value="PapZ_C"/>
    <property type="match status" value="1"/>
</dbReference>
<evidence type="ECO:0000313" key="6">
    <source>
        <dbReference type="EMBL" id="ATL88988.1"/>
    </source>
</evidence>
<dbReference type="RefSeq" id="WP_097771954.1">
    <property type="nucleotide sequence ID" value="NZ_CAXSZA010000001.1"/>
</dbReference>